<gene>
    <name evidence="2" type="ORF">A3C24_05260</name>
</gene>
<evidence type="ECO:0000256" key="1">
    <source>
        <dbReference type="SAM" id="SignalP"/>
    </source>
</evidence>
<dbReference type="SUPFAM" id="SSF75011">
    <property type="entry name" value="3-carboxy-cis,cis-mucoante lactonizing enzyme"/>
    <property type="match status" value="1"/>
</dbReference>
<dbReference type="SUPFAM" id="SSF69322">
    <property type="entry name" value="Tricorn protease domain 2"/>
    <property type="match status" value="1"/>
</dbReference>
<evidence type="ECO:0000313" key="2">
    <source>
        <dbReference type="EMBL" id="OGK22542.1"/>
    </source>
</evidence>
<organism evidence="2 3">
    <name type="scientific">Candidatus Roizmanbacteria bacterium RIFCSPHIGHO2_02_FULL_37_24</name>
    <dbReference type="NCBI Taxonomy" id="1802037"/>
    <lineage>
        <taxon>Bacteria</taxon>
        <taxon>Candidatus Roizmaniibacteriota</taxon>
    </lineage>
</organism>
<evidence type="ECO:0000313" key="3">
    <source>
        <dbReference type="Proteomes" id="UP000177159"/>
    </source>
</evidence>
<dbReference type="AlphaFoldDB" id="A0A1F7GVP6"/>
<dbReference type="InterPro" id="IPR051200">
    <property type="entry name" value="Host-pathogen_enzymatic-act"/>
</dbReference>
<dbReference type="Gene3D" id="2.130.10.10">
    <property type="entry name" value="YVTN repeat-like/Quinoprotein amine dehydrogenase"/>
    <property type="match status" value="1"/>
</dbReference>
<keyword evidence="1" id="KW-0732">Signal</keyword>
<dbReference type="PANTHER" id="PTHR47197:SF3">
    <property type="entry name" value="DIHYDRO-HEME D1 DEHYDROGENASE"/>
    <property type="match status" value="1"/>
</dbReference>
<dbReference type="InterPro" id="IPR015943">
    <property type="entry name" value="WD40/YVTN_repeat-like_dom_sf"/>
</dbReference>
<dbReference type="EMBL" id="MFZM01000041">
    <property type="protein sequence ID" value="OGK22542.1"/>
    <property type="molecule type" value="Genomic_DNA"/>
</dbReference>
<sequence>MYRLLAVLTIILSLSFLPAPVTAQGQELTQSWQIGGHPSALDAQGELAYVGVGDRLQVFDLSDPTTPKLIGKSQPFDRLVGYVDVEGKFAYVLTSRDLVVLDIANPTELKVVGKLLELNGYKIVVQGSYAYIAGSGIGVAVVDLSDPTEPKLVYSESPWDEYELAVAEKYLFQPAGSAIEVYTLENPAQPKQISAFGETTPGQYVRVATSKEGRVLASTIITPSLEGNTILRVFDTNEIDNPTVVLERVFEEGINGLEIADEELFVTSYQGVVRYNLRNLSEPPVQKAHQGENRVVRKFEDGYVLLDGSDGFVTLNDGLSLLGTYTVPIGFARGVSCGTDLEVTSNNGLWTINPKTRGIRHTEVDEEYGLDHVAQNSRRVFVTDWNPTLYVFEGGELIDNMELDEHYWAINIEASDQLLIVTGLKKVYLYDPNTLRLWSWINMLASGAKLSEDGKVLYVSSRWSSVHIFDVSNVRKPREIGKVESPDHQSVAGFSLLPDSRLLTVGENFFWVFDVTDPASPKEIGRIDHREWFPSDSDVPVEVIPASDGKTVYLGFWNRVASFDITSGERTSYTKLKADIRTMCFAGGDLIVANEEMGLLGFSVGSATRTQLFLPLLQR</sequence>
<reference evidence="2 3" key="1">
    <citation type="journal article" date="2016" name="Nat. Commun.">
        <title>Thousands of microbial genomes shed light on interconnected biogeochemical processes in an aquifer system.</title>
        <authorList>
            <person name="Anantharaman K."/>
            <person name="Brown C.T."/>
            <person name="Hug L.A."/>
            <person name="Sharon I."/>
            <person name="Castelle C.J."/>
            <person name="Probst A.J."/>
            <person name="Thomas B.C."/>
            <person name="Singh A."/>
            <person name="Wilkins M.J."/>
            <person name="Karaoz U."/>
            <person name="Brodie E.L."/>
            <person name="Williams K.H."/>
            <person name="Hubbard S.S."/>
            <person name="Banfield J.F."/>
        </authorList>
    </citation>
    <scope>NUCLEOTIDE SEQUENCE [LARGE SCALE GENOMIC DNA]</scope>
</reference>
<accession>A0A1F7GVP6</accession>
<feature type="chain" id="PRO_5009529207" evidence="1">
    <location>
        <begin position="24"/>
        <end position="619"/>
    </location>
</feature>
<dbReference type="Pfam" id="PF08309">
    <property type="entry name" value="LVIVD"/>
    <property type="match status" value="4"/>
</dbReference>
<comment type="caution">
    <text evidence="2">The sequence shown here is derived from an EMBL/GenBank/DDBJ whole genome shotgun (WGS) entry which is preliminary data.</text>
</comment>
<name>A0A1F7GVP6_9BACT</name>
<proteinExistence type="predicted"/>
<feature type="signal peptide" evidence="1">
    <location>
        <begin position="1"/>
        <end position="23"/>
    </location>
</feature>
<dbReference type="Proteomes" id="UP000177159">
    <property type="component" value="Unassembled WGS sequence"/>
</dbReference>
<dbReference type="SUPFAM" id="SSF50969">
    <property type="entry name" value="YVTN repeat-like/Quinoprotein amine dehydrogenase"/>
    <property type="match status" value="1"/>
</dbReference>
<dbReference type="InterPro" id="IPR011044">
    <property type="entry name" value="Quino_amine_DH_bsu"/>
</dbReference>
<dbReference type="PANTHER" id="PTHR47197">
    <property type="entry name" value="PROTEIN NIRF"/>
    <property type="match status" value="1"/>
</dbReference>
<protein>
    <submittedName>
        <fullName evidence="2">Uncharacterized protein</fullName>
    </submittedName>
</protein>
<dbReference type="InterPro" id="IPR013211">
    <property type="entry name" value="LVIVD"/>
</dbReference>